<gene>
    <name evidence="2" type="ORF">M413DRAFT_185031</name>
</gene>
<evidence type="ECO:0000313" key="3">
    <source>
        <dbReference type="Proteomes" id="UP000053424"/>
    </source>
</evidence>
<feature type="signal peptide" evidence="1">
    <location>
        <begin position="1"/>
        <end position="19"/>
    </location>
</feature>
<reference evidence="2 3" key="1">
    <citation type="submission" date="2014-04" db="EMBL/GenBank/DDBJ databases">
        <authorList>
            <consortium name="DOE Joint Genome Institute"/>
            <person name="Kuo A."/>
            <person name="Gay G."/>
            <person name="Dore J."/>
            <person name="Kohler A."/>
            <person name="Nagy L.G."/>
            <person name="Floudas D."/>
            <person name="Copeland A."/>
            <person name="Barry K.W."/>
            <person name="Cichocki N."/>
            <person name="Veneault-Fourrey C."/>
            <person name="LaButti K."/>
            <person name="Lindquist E.A."/>
            <person name="Lipzen A."/>
            <person name="Lundell T."/>
            <person name="Morin E."/>
            <person name="Murat C."/>
            <person name="Sun H."/>
            <person name="Tunlid A."/>
            <person name="Henrissat B."/>
            <person name="Grigoriev I.V."/>
            <person name="Hibbett D.S."/>
            <person name="Martin F."/>
            <person name="Nordberg H.P."/>
            <person name="Cantor M.N."/>
            <person name="Hua S.X."/>
        </authorList>
    </citation>
    <scope>NUCLEOTIDE SEQUENCE [LARGE SCALE GENOMIC DNA]</scope>
    <source>
        <strain evidence="3">h7</strain>
    </source>
</reference>
<dbReference type="AlphaFoldDB" id="A0A0C3BT34"/>
<evidence type="ECO:0008006" key="4">
    <source>
        <dbReference type="Google" id="ProtNLM"/>
    </source>
</evidence>
<dbReference type="Proteomes" id="UP000053424">
    <property type="component" value="Unassembled WGS sequence"/>
</dbReference>
<evidence type="ECO:0000313" key="2">
    <source>
        <dbReference type="EMBL" id="KIM39840.1"/>
    </source>
</evidence>
<dbReference type="HOGENOM" id="CLU_1209893_0_0_1"/>
<reference evidence="3" key="2">
    <citation type="submission" date="2015-01" db="EMBL/GenBank/DDBJ databases">
        <title>Evolutionary Origins and Diversification of the Mycorrhizal Mutualists.</title>
        <authorList>
            <consortium name="DOE Joint Genome Institute"/>
            <consortium name="Mycorrhizal Genomics Consortium"/>
            <person name="Kohler A."/>
            <person name="Kuo A."/>
            <person name="Nagy L.G."/>
            <person name="Floudas D."/>
            <person name="Copeland A."/>
            <person name="Barry K.W."/>
            <person name="Cichocki N."/>
            <person name="Veneault-Fourrey C."/>
            <person name="LaButti K."/>
            <person name="Lindquist E.A."/>
            <person name="Lipzen A."/>
            <person name="Lundell T."/>
            <person name="Morin E."/>
            <person name="Murat C."/>
            <person name="Riley R."/>
            <person name="Ohm R."/>
            <person name="Sun H."/>
            <person name="Tunlid A."/>
            <person name="Henrissat B."/>
            <person name="Grigoriev I.V."/>
            <person name="Hibbett D.S."/>
            <person name="Martin F."/>
        </authorList>
    </citation>
    <scope>NUCLEOTIDE SEQUENCE [LARGE SCALE GENOMIC DNA]</scope>
    <source>
        <strain evidence="3">h7</strain>
    </source>
</reference>
<evidence type="ECO:0000256" key="1">
    <source>
        <dbReference type="SAM" id="SignalP"/>
    </source>
</evidence>
<proteinExistence type="predicted"/>
<dbReference type="EMBL" id="KN831784">
    <property type="protein sequence ID" value="KIM39840.1"/>
    <property type="molecule type" value="Genomic_DNA"/>
</dbReference>
<accession>A0A0C3BT34</accession>
<keyword evidence="1" id="KW-0732">Signal</keyword>
<sequence length="212" mass="21402">MRFNLSTAVVFATISVSQATVLLPRSPYHQFLNARQAGPCDAACATFSAALDRCTTPACLCVAPVQAGLQSCVNCALTGNPSKDVIQTAQDLVDSFQGICSGSGLSPVTIKVTPTPPTTPVVSPPVVTPITTPPVVVTPPGPVVTSTTVVPGTTVTNVNTLSQTVIRPASTTDAATGTGVSTPVQNGGFGLYQVAHGIGLSVALFLGTLLAI</sequence>
<organism evidence="2 3">
    <name type="scientific">Hebeloma cylindrosporum</name>
    <dbReference type="NCBI Taxonomy" id="76867"/>
    <lineage>
        <taxon>Eukaryota</taxon>
        <taxon>Fungi</taxon>
        <taxon>Dikarya</taxon>
        <taxon>Basidiomycota</taxon>
        <taxon>Agaricomycotina</taxon>
        <taxon>Agaricomycetes</taxon>
        <taxon>Agaricomycetidae</taxon>
        <taxon>Agaricales</taxon>
        <taxon>Agaricineae</taxon>
        <taxon>Hymenogastraceae</taxon>
        <taxon>Hebeloma</taxon>
    </lineage>
</organism>
<keyword evidence="3" id="KW-1185">Reference proteome</keyword>
<protein>
    <recommendedName>
        <fullName evidence="4">Extracellular membrane protein CFEM domain-containing protein</fullName>
    </recommendedName>
</protein>
<name>A0A0C3BT34_HEBCY</name>
<feature type="chain" id="PRO_5002175794" description="Extracellular membrane protein CFEM domain-containing protein" evidence="1">
    <location>
        <begin position="20"/>
        <end position="212"/>
    </location>
</feature>
<dbReference type="OrthoDB" id="3062033at2759"/>